<evidence type="ECO:0008006" key="3">
    <source>
        <dbReference type="Google" id="ProtNLM"/>
    </source>
</evidence>
<evidence type="ECO:0000313" key="1">
    <source>
        <dbReference type="EMBL" id="ORY27148.1"/>
    </source>
</evidence>
<comment type="caution">
    <text evidence="1">The sequence shown here is derived from an EMBL/GenBank/DDBJ whole genome shotgun (WGS) entry which is preliminary data.</text>
</comment>
<keyword evidence="2" id="KW-1185">Reference proteome</keyword>
<dbReference type="STRING" id="1754190.A0A1Y2AX48"/>
<organism evidence="1 2">
    <name type="scientific">Neocallimastix californiae</name>
    <dbReference type="NCBI Taxonomy" id="1754190"/>
    <lineage>
        <taxon>Eukaryota</taxon>
        <taxon>Fungi</taxon>
        <taxon>Fungi incertae sedis</taxon>
        <taxon>Chytridiomycota</taxon>
        <taxon>Chytridiomycota incertae sedis</taxon>
        <taxon>Neocallimastigomycetes</taxon>
        <taxon>Neocallimastigales</taxon>
        <taxon>Neocallimastigaceae</taxon>
        <taxon>Neocallimastix</taxon>
    </lineage>
</organism>
<dbReference type="OrthoDB" id="5598740at2759"/>
<dbReference type="Proteomes" id="UP000193920">
    <property type="component" value="Unassembled WGS sequence"/>
</dbReference>
<sequence>MSIIYKFRPSVITDNFSYNMNLKNVNISKKLKLTIKNLKSLNIFYVNAQGFNKGKQDITFDSLINIYDIIFITESWYLDFYEIIKNPCFVATTPLPIRRNNIRPVYYPPSLKRHIFEKCLTNPYSPDIIFGDFNVDIFDCKDEKKKKLTLYIYLQKNLLERVCPVLKDKYSKIPKWDHVFAKKSINLKLYVGLAPFSSDHQSFEMKINLNEAIRIEENSISNASFVKKKYNLKNLNDPLIRSSLVQWIDTIADNIKGIYDIIEENFKI</sequence>
<dbReference type="EMBL" id="MCOG01000195">
    <property type="protein sequence ID" value="ORY27148.1"/>
    <property type="molecule type" value="Genomic_DNA"/>
</dbReference>
<name>A0A1Y2AX48_9FUNG</name>
<dbReference type="AlphaFoldDB" id="A0A1Y2AX48"/>
<evidence type="ECO:0000313" key="2">
    <source>
        <dbReference type="Proteomes" id="UP000193920"/>
    </source>
</evidence>
<protein>
    <recommendedName>
        <fullName evidence="3">Endonuclease/exonuclease/phosphatase domain-containing protein</fullName>
    </recommendedName>
</protein>
<gene>
    <name evidence="1" type="ORF">LY90DRAFT_513534</name>
</gene>
<accession>A0A1Y2AX48</accession>
<proteinExistence type="predicted"/>
<reference evidence="1 2" key="1">
    <citation type="submission" date="2016-08" db="EMBL/GenBank/DDBJ databases">
        <title>A Parts List for Fungal Cellulosomes Revealed by Comparative Genomics.</title>
        <authorList>
            <consortium name="DOE Joint Genome Institute"/>
            <person name="Haitjema C.H."/>
            <person name="Gilmore S.P."/>
            <person name="Henske J.K."/>
            <person name="Solomon K.V."/>
            <person name="De Groot R."/>
            <person name="Kuo A."/>
            <person name="Mondo S.J."/>
            <person name="Salamov A.A."/>
            <person name="Labutti K."/>
            <person name="Zhao Z."/>
            <person name="Chiniquy J."/>
            <person name="Barry K."/>
            <person name="Brewer H.M."/>
            <person name="Purvine S.O."/>
            <person name="Wright A.T."/>
            <person name="Boxma B."/>
            <person name="Van Alen T."/>
            <person name="Hackstein J.H."/>
            <person name="Baker S.E."/>
            <person name="Grigoriev I.V."/>
            <person name="O'Malley M.A."/>
        </authorList>
    </citation>
    <scope>NUCLEOTIDE SEQUENCE [LARGE SCALE GENOMIC DNA]</scope>
    <source>
        <strain evidence="1 2">G1</strain>
    </source>
</reference>